<dbReference type="AlphaFoldDB" id="A0A1H6VG05"/>
<dbReference type="OrthoDB" id="9799612at2"/>
<sequence>MLQHYIEINGLQLAYIVQNPTARQTIFFVHGNSSSSRTWRKQFGGNLLQNYRLIAIDLPGHGKSQAAADLANGYSLVELGNVLSSAVTTLVDNQDFVLAGISLGTNIISEMLNFGTNPKGLMLGGPCTIGGKYTLDSIVNPGTDPSAMFSDGPDEEAVRKYAIETSVSKIEDDLNFFLEDYALVKIPFRSTFFKTLVDGKYSDEIGLLNKSGIPIAVVFGEEDKIINPDYLDDAQLHLWNKRIYKVPGASHLVHIDQPLAFNQILADYTYDIFK</sequence>
<dbReference type="InterPro" id="IPR050266">
    <property type="entry name" value="AB_hydrolase_sf"/>
</dbReference>
<proteinExistence type="predicted"/>
<dbReference type="PANTHER" id="PTHR43798">
    <property type="entry name" value="MONOACYLGLYCEROL LIPASE"/>
    <property type="match status" value="1"/>
</dbReference>
<feature type="domain" description="AB hydrolase-1" evidence="1">
    <location>
        <begin position="26"/>
        <end position="263"/>
    </location>
</feature>
<dbReference type="Proteomes" id="UP000199532">
    <property type="component" value="Unassembled WGS sequence"/>
</dbReference>
<name>A0A1H6VG05_9BACT</name>
<dbReference type="InterPro" id="IPR000639">
    <property type="entry name" value="Epox_hydrolase-like"/>
</dbReference>
<dbReference type="Pfam" id="PF12697">
    <property type="entry name" value="Abhydrolase_6"/>
    <property type="match status" value="1"/>
</dbReference>
<dbReference type="STRING" id="408657.SAMN04487995_3143"/>
<dbReference type="Gene3D" id="3.40.50.1820">
    <property type="entry name" value="alpha/beta hydrolase"/>
    <property type="match status" value="1"/>
</dbReference>
<dbReference type="RefSeq" id="WP_090336412.1">
    <property type="nucleotide sequence ID" value="NZ_FNXY01000004.1"/>
</dbReference>
<dbReference type="GO" id="GO:0003824">
    <property type="term" value="F:catalytic activity"/>
    <property type="evidence" value="ECO:0007669"/>
    <property type="project" value="InterPro"/>
</dbReference>
<dbReference type="SUPFAM" id="SSF53474">
    <property type="entry name" value="alpha/beta-Hydrolases"/>
    <property type="match status" value="1"/>
</dbReference>
<dbReference type="PRINTS" id="PR00412">
    <property type="entry name" value="EPOXHYDRLASE"/>
</dbReference>
<accession>A0A1H6VG05</accession>
<dbReference type="InterPro" id="IPR000073">
    <property type="entry name" value="AB_hydrolase_1"/>
</dbReference>
<reference evidence="2 3" key="1">
    <citation type="submission" date="2016-10" db="EMBL/GenBank/DDBJ databases">
        <authorList>
            <person name="de Groot N.N."/>
        </authorList>
    </citation>
    <scope>NUCLEOTIDE SEQUENCE [LARGE SCALE GENOMIC DNA]</scope>
    <source>
        <strain evidence="2 3">DSM 19938</strain>
    </source>
</reference>
<dbReference type="InterPro" id="IPR029058">
    <property type="entry name" value="AB_hydrolase_fold"/>
</dbReference>
<evidence type="ECO:0000313" key="3">
    <source>
        <dbReference type="Proteomes" id="UP000199532"/>
    </source>
</evidence>
<gene>
    <name evidence="2" type="ORF">SAMN04487995_3143</name>
</gene>
<organism evidence="2 3">
    <name type="scientific">Dyadobacter koreensis</name>
    <dbReference type="NCBI Taxonomy" id="408657"/>
    <lineage>
        <taxon>Bacteria</taxon>
        <taxon>Pseudomonadati</taxon>
        <taxon>Bacteroidota</taxon>
        <taxon>Cytophagia</taxon>
        <taxon>Cytophagales</taxon>
        <taxon>Spirosomataceae</taxon>
        <taxon>Dyadobacter</taxon>
    </lineage>
</organism>
<protein>
    <submittedName>
        <fullName evidence="2">Pimeloyl-ACP methyl ester carboxylesterase</fullName>
    </submittedName>
</protein>
<dbReference type="EMBL" id="FNXY01000004">
    <property type="protein sequence ID" value="SEJ03521.1"/>
    <property type="molecule type" value="Genomic_DNA"/>
</dbReference>
<keyword evidence="3" id="KW-1185">Reference proteome</keyword>
<dbReference type="PRINTS" id="PR00111">
    <property type="entry name" value="ABHYDROLASE"/>
</dbReference>
<evidence type="ECO:0000313" key="2">
    <source>
        <dbReference type="EMBL" id="SEJ03521.1"/>
    </source>
</evidence>
<evidence type="ECO:0000259" key="1">
    <source>
        <dbReference type="Pfam" id="PF12697"/>
    </source>
</evidence>